<dbReference type="RefSeq" id="WP_168060400.1">
    <property type="nucleotide sequence ID" value="NZ_VTOW01000002.1"/>
</dbReference>
<proteinExistence type="predicted"/>
<evidence type="ECO:0000256" key="1">
    <source>
        <dbReference type="SAM" id="SignalP"/>
    </source>
</evidence>
<organism evidence="2 3">
    <name type="scientific">Candidatus Manganitrophus noduliformans</name>
    <dbReference type="NCBI Taxonomy" id="2606439"/>
    <lineage>
        <taxon>Bacteria</taxon>
        <taxon>Pseudomonadati</taxon>
        <taxon>Nitrospirota</taxon>
        <taxon>Nitrospiria</taxon>
        <taxon>Candidatus Troglogloeales</taxon>
        <taxon>Candidatus Manganitrophaceae</taxon>
        <taxon>Candidatus Manganitrophus</taxon>
    </lineage>
</organism>
<protein>
    <submittedName>
        <fullName evidence="2">Uncharacterized protein</fullName>
    </submittedName>
</protein>
<dbReference type="EMBL" id="VTOW01000002">
    <property type="protein sequence ID" value="NKE71610.1"/>
    <property type="molecule type" value="Genomic_DNA"/>
</dbReference>
<accession>A0A7X6DQQ9</accession>
<evidence type="ECO:0000313" key="2">
    <source>
        <dbReference type="EMBL" id="NKE71610.1"/>
    </source>
</evidence>
<sequence length="284" mass="29356">MRIKQLMTLGTLGVFLLAGAAFGQNIQTNTTSTTVGSPTFGFVITPAQLGTVMQSTTAPTCDASRVCTLDNYVKAVGMPGSFTGNPNKIVWADADFGCGLLCGTNGGSDPQTAPDFGGAAGEVNTLTGLINSNIDLGLGTAATDPFHAAGHITFTLNPATMEASIDQQIVQVINDAGGLTVSFTETDTAPTFTASADPDQFAFDGPVNMTAGMQLTQTGDSGIPTATPFTLNVTVPFPYAQSWNAFPAPGESPFTGSNFPTERAFQTPGLNISPTNPDEFPVFF</sequence>
<reference evidence="2 3" key="1">
    <citation type="journal article" date="2020" name="Nature">
        <title>Bacterial chemolithoautotrophy via manganese oxidation.</title>
        <authorList>
            <person name="Yu H."/>
            <person name="Leadbetter J.R."/>
        </authorList>
    </citation>
    <scope>NUCLEOTIDE SEQUENCE [LARGE SCALE GENOMIC DNA]</scope>
    <source>
        <strain evidence="2 3">Mn-1</strain>
    </source>
</reference>
<keyword evidence="3" id="KW-1185">Reference proteome</keyword>
<name>A0A7X6DQQ9_9BACT</name>
<comment type="caution">
    <text evidence="2">The sequence shown here is derived from an EMBL/GenBank/DDBJ whole genome shotgun (WGS) entry which is preliminary data.</text>
</comment>
<dbReference type="AlphaFoldDB" id="A0A7X6DQQ9"/>
<feature type="chain" id="PRO_5031044677" evidence="1">
    <location>
        <begin position="24"/>
        <end position="284"/>
    </location>
</feature>
<evidence type="ECO:0000313" key="3">
    <source>
        <dbReference type="Proteomes" id="UP000534783"/>
    </source>
</evidence>
<dbReference type="Proteomes" id="UP000534783">
    <property type="component" value="Unassembled WGS sequence"/>
</dbReference>
<gene>
    <name evidence="2" type="ORF">MNODULE_12750</name>
</gene>
<keyword evidence="1" id="KW-0732">Signal</keyword>
<feature type="signal peptide" evidence="1">
    <location>
        <begin position="1"/>
        <end position="23"/>
    </location>
</feature>